<dbReference type="GO" id="GO:0004497">
    <property type="term" value="F:monooxygenase activity"/>
    <property type="evidence" value="ECO:0007669"/>
    <property type="project" value="UniProtKB-KW"/>
</dbReference>
<dbReference type="Gene3D" id="1.10.630.10">
    <property type="entry name" value="Cytochrome P450"/>
    <property type="match status" value="1"/>
</dbReference>
<dbReference type="GO" id="GO:0016705">
    <property type="term" value="F:oxidoreductase activity, acting on paired donors, with incorporation or reduction of molecular oxygen"/>
    <property type="evidence" value="ECO:0007669"/>
    <property type="project" value="InterPro"/>
</dbReference>
<evidence type="ECO:0000256" key="1">
    <source>
        <dbReference type="ARBA" id="ARBA00023033"/>
    </source>
</evidence>
<gene>
    <name evidence="2" type="ORF">SPLIT_LOCUS2818</name>
</gene>
<dbReference type="SUPFAM" id="SSF48264">
    <property type="entry name" value="Cytochrome P450"/>
    <property type="match status" value="1"/>
</dbReference>
<protein>
    <submittedName>
        <fullName evidence="2">Uncharacterized protein</fullName>
    </submittedName>
</protein>
<dbReference type="EMBL" id="LR824546">
    <property type="protein sequence ID" value="CAH1637457.1"/>
    <property type="molecule type" value="Genomic_DNA"/>
</dbReference>
<evidence type="ECO:0000313" key="3">
    <source>
        <dbReference type="Proteomes" id="UP001153321"/>
    </source>
</evidence>
<proteinExistence type="predicted"/>
<keyword evidence="1" id="KW-0503">Monooxygenase</keyword>
<dbReference type="Proteomes" id="UP001153321">
    <property type="component" value="Chromosome 15"/>
</dbReference>
<dbReference type="AlphaFoldDB" id="A0A9P0MXX2"/>
<keyword evidence="3" id="KW-1185">Reference proteome</keyword>
<keyword evidence="1" id="KW-0560">Oxidoreductase</keyword>
<organism evidence="2 3">
    <name type="scientific">Spodoptera littoralis</name>
    <name type="common">Egyptian cotton leafworm</name>
    <dbReference type="NCBI Taxonomy" id="7109"/>
    <lineage>
        <taxon>Eukaryota</taxon>
        <taxon>Metazoa</taxon>
        <taxon>Ecdysozoa</taxon>
        <taxon>Arthropoda</taxon>
        <taxon>Hexapoda</taxon>
        <taxon>Insecta</taxon>
        <taxon>Pterygota</taxon>
        <taxon>Neoptera</taxon>
        <taxon>Endopterygota</taxon>
        <taxon>Lepidoptera</taxon>
        <taxon>Glossata</taxon>
        <taxon>Ditrysia</taxon>
        <taxon>Noctuoidea</taxon>
        <taxon>Noctuidae</taxon>
        <taxon>Amphipyrinae</taxon>
        <taxon>Spodoptera</taxon>
    </lineage>
</organism>
<name>A0A9P0MXX2_SPOLI</name>
<sequence>MFGFKRSSVQLVVILAWLLRYYTFGSIEIWCIVACGLSLAVVLAVTTYDHDYWTSRGVFSPPAWLVVGHIPPNKLRGMFPLIENTAVEFVTRVQDLLTQSKNEPNKNGPVKTEGQWNGVEQISAVVNSEKLVGGYTADAIVPCAFGLKKTLRLYPPFPSIQRMCTKEYTIPDTNIVVKRGTIVLFHRGMNRSGWPTESGPIGLSHVDVSPVRRGGSETIESPLQIREDSEKSIIKTKEVDAEVGVRGMQPDVWSRRVVEGGERARGGAVEASVSCADNVRSTTLLRKVDRCPHIGGVLKLFTKFDQLAIRANNLMSPSNFEEIN</sequence>
<dbReference type="GO" id="GO:0020037">
    <property type="term" value="F:heme binding"/>
    <property type="evidence" value="ECO:0007669"/>
    <property type="project" value="InterPro"/>
</dbReference>
<reference evidence="2" key="1">
    <citation type="submission" date="2022-02" db="EMBL/GenBank/DDBJ databases">
        <authorList>
            <person name="King R."/>
        </authorList>
    </citation>
    <scope>NUCLEOTIDE SEQUENCE</scope>
</reference>
<accession>A0A9P0MXX2</accession>
<dbReference type="InterPro" id="IPR036396">
    <property type="entry name" value="Cyt_P450_sf"/>
</dbReference>
<evidence type="ECO:0000313" key="2">
    <source>
        <dbReference type="EMBL" id="CAH1637457.1"/>
    </source>
</evidence>
<dbReference type="GO" id="GO:0005506">
    <property type="term" value="F:iron ion binding"/>
    <property type="evidence" value="ECO:0007669"/>
    <property type="project" value="InterPro"/>
</dbReference>